<sequence length="360" mass="41915">MLEKGPIEWLPDGTKFLNTEQNPSPSHFITHLMMTWSDQLDRPEGSVYFLNTELKCMTSWKDMFLDVLLTRGKGLLTETELETWLAGMSERDLNLPTPARPALFRDHLWPTQDLPTEGKSFNHCNRHIWQFKESYTVCARNARTYAFRQHMIGGWRDHASLRESFGISERSWQERSESPRVLIVDRLDVGRRYFRDPKGVRETLEQLPAYLNVSVKYIPGWPEDGREQVALMADTDVLVSPHGSGLTNAMFLSQNAAVVEIYNFGFIQDDLYRDMLERQGVYYRAMIGYFSKELEKELLQGDESQRTCAEMGRREDYKRRKTDDPGHCFYPAWKLAPVEIDLQELKKTVLECIFALGNHK</sequence>
<keyword evidence="7" id="KW-0325">Glycoprotein</keyword>
<reference evidence="9" key="1">
    <citation type="submission" date="2014-11" db="EMBL/GenBank/DDBJ databases">
        <authorList>
            <person name="Otto D Thomas"/>
            <person name="Naeem Raeece"/>
        </authorList>
    </citation>
    <scope>NUCLEOTIDE SEQUENCE</scope>
</reference>
<protein>
    <recommendedName>
        <fullName evidence="8">Glycosyltransferase 61 catalytic domain-containing protein</fullName>
    </recommendedName>
</protein>
<dbReference type="GO" id="GO:0016757">
    <property type="term" value="F:glycosyltransferase activity"/>
    <property type="evidence" value="ECO:0007669"/>
    <property type="project" value="UniProtKB-KW"/>
</dbReference>
<evidence type="ECO:0000256" key="3">
    <source>
        <dbReference type="ARBA" id="ARBA00022679"/>
    </source>
</evidence>
<dbReference type="InterPro" id="IPR049625">
    <property type="entry name" value="Glyco_transf_61_cat"/>
</dbReference>
<dbReference type="PhylomeDB" id="A0A0G4HN92"/>
<keyword evidence="3" id="KW-0808">Transferase</keyword>
<evidence type="ECO:0000256" key="1">
    <source>
        <dbReference type="ARBA" id="ARBA00004167"/>
    </source>
</evidence>
<keyword evidence="6" id="KW-0472">Membrane</keyword>
<dbReference type="PANTHER" id="PTHR20961:SF38">
    <property type="entry name" value="PROTEIN O-LINKED-MANNOSE BETA-1,4-N-ACETYLGLUCOSAMINYLTRANSFERASE 2"/>
    <property type="match status" value="1"/>
</dbReference>
<dbReference type="GO" id="GO:0016020">
    <property type="term" value="C:membrane"/>
    <property type="evidence" value="ECO:0007669"/>
    <property type="project" value="UniProtKB-SubCell"/>
</dbReference>
<feature type="domain" description="Glycosyltransferase 61 catalytic" evidence="8">
    <location>
        <begin position="170"/>
        <end position="259"/>
    </location>
</feature>
<keyword evidence="4" id="KW-0812">Transmembrane</keyword>
<evidence type="ECO:0000256" key="6">
    <source>
        <dbReference type="ARBA" id="ARBA00023136"/>
    </source>
</evidence>
<name>A0A0G4HN92_9ALVE</name>
<evidence type="ECO:0000256" key="2">
    <source>
        <dbReference type="ARBA" id="ARBA00022676"/>
    </source>
</evidence>
<accession>A0A0G4HN92</accession>
<dbReference type="VEuPathDB" id="CryptoDB:Cvel_29568"/>
<gene>
    <name evidence="9" type="ORF">Cvel_29568</name>
</gene>
<dbReference type="InterPro" id="IPR007657">
    <property type="entry name" value="Glycosyltransferase_61"/>
</dbReference>
<comment type="subcellular location">
    <subcellularLocation>
        <location evidence="1">Membrane</location>
        <topology evidence="1">Single-pass membrane protein</topology>
    </subcellularLocation>
</comment>
<evidence type="ECO:0000256" key="5">
    <source>
        <dbReference type="ARBA" id="ARBA00022989"/>
    </source>
</evidence>
<evidence type="ECO:0000259" key="8">
    <source>
        <dbReference type="Pfam" id="PF04577"/>
    </source>
</evidence>
<dbReference type="PANTHER" id="PTHR20961">
    <property type="entry name" value="GLYCOSYLTRANSFERASE"/>
    <property type="match status" value="1"/>
</dbReference>
<organism evidence="9">
    <name type="scientific">Chromera velia CCMP2878</name>
    <dbReference type="NCBI Taxonomy" id="1169474"/>
    <lineage>
        <taxon>Eukaryota</taxon>
        <taxon>Sar</taxon>
        <taxon>Alveolata</taxon>
        <taxon>Colpodellida</taxon>
        <taxon>Chromeraceae</taxon>
        <taxon>Chromera</taxon>
    </lineage>
</organism>
<dbReference type="EMBL" id="CDMZ01003292">
    <property type="protein sequence ID" value="CEM45821.1"/>
    <property type="molecule type" value="Genomic_DNA"/>
</dbReference>
<evidence type="ECO:0000256" key="4">
    <source>
        <dbReference type="ARBA" id="ARBA00022692"/>
    </source>
</evidence>
<dbReference type="Pfam" id="PF04577">
    <property type="entry name" value="Glyco_transf_61"/>
    <property type="match status" value="1"/>
</dbReference>
<dbReference type="AlphaFoldDB" id="A0A0G4HN92"/>
<evidence type="ECO:0000313" key="9">
    <source>
        <dbReference type="EMBL" id="CEM45821.1"/>
    </source>
</evidence>
<keyword evidence="5" id="KW-1133">Transmembrane helix</keyword>
<keyword evidence="2" id="KW-0328">Glycosyltransferase</keyword>
<evidence type="ECO:0000256" key="7">
    <source>
        <dbReference type="ARBA" id="ARBA00023180"/>
    </source>
</evidence>
<proteinExistence type="predicted"/>